<evidence type="ECO:0000313" key="1">
    <source>
        <dbReference type="EMBL" id="WAQ81427.1"/>
    </source>
</evidence>
<dbReference type="RefSeq" id="XP_053016982.1">
    <property type="nucleotide sequence ID" value="XM_053165829.1"/>
</dbReference>
<evidence type="ECO:0008006" key="3">
    <source>
        <dbReference type="Google" id="ProtNLM"/>
    </source>
</evidence>
<keyword evidence="2" id="KW-1185">Reference proteome</keyword>
<dbReference type="EMBL" id="CP110421">
    <property type="protein sequence ID" value="WAQ81427.1"/>
    <property type="molecule type" value="Genomic_DNA"/>
</dbReference>
<sequence length="228" mass="26378">MMGLDRLSMRRAIAVLPIIPSLLGLVAGIDILAPSIRTNSTATRTFIFEREISWLRRDFFVREANGADTLQVRTQFDGPSAEAFRMSVTNPQRHEFTIGLELEPNIKPQLEWCGYKQTYRTTDGVSFDFHPRFWLSDRWEIKRGGVLTEDYIWERNQMGLAGPIKDKQGRPVAHFHARTWGHEWIAMSWHTKRPHTTIYSIVTNDDIPIEYLVGLFTVAIVRMDKCGR</sequence>
<protein>
    <recommendedName>
        <fullName evidence="3">DUF3108 domain-containing protein</fullName>
    </recommendedName>
</protein>
<organism evidence="1 2">
    <name type="scientific">Puccinia triticina</name>
    <dbReference type="NCBI Taxonomy" id="208348"/>
    <lineage>
        <taxon>Eukaryota</taxon>
        <taxon>Fungi</taxon>
        <taxon>Dikarya</taxon>
        <taxon>Basidiomycota</taxon>
        <taxon>Pucciniomycotina</taxon>
        <taxon>Pucciniomycetes</taxon>
        <taxon>Pucciniales</taxon>
        <taxon>Pucciniaceae</taxon>
        <taxon>Puccinia</taxon>
    </lineage>
</organism>
<name>A0ABY7CAD4_9BASI</name>
<evidence type="ECO:0000313" key="2">
    <source>
        <dbReference type="Proteomes" id="UP001164743"/>
    </source>
</evidence>
<proteinExistence type="predicted"/>
<gene>
    <name evidence="1" type="ORF">PtA15_1A768</name>
</gene>
<accession>A0ABY7CAD4</accession>
<reference evidence="1" key="1">
    <citation type="submission" date="2022-10" db="EMBL/GenBank/DDBJ databases">
        <title>Puccinia triticina Genome sequencing and assembly.</title>
        <authorList>
            <person name="Li C."/>
        </authorList>
    </citation>
    <scope>NUCLEOTIDE SEQUENCE</scope>
    <source>
        <strain evidence="1">Pt15</strain>
    </source>
</reference>
<dbReference type="GeneID" id="77806724"/>
<dbReference type="Proteomes" id="UP001164743">
    <property type="component" value="Chromosome 1A"/>
</dbReference>